<dbReference type="Pfam" id="PF00480">
    <property type="entry name" value="ROK"/>
    <property type="match status" value="1"/>
</dbReference>
<evidence type="ECO:0000256" key="7">
    <source>
        <dbReference type="ARBA" id="ARBA00022840"/>
    </source>
</evidence>
<evidence type="ECO:0000313" key="10">
    <source>
        <dbReference type="Proteomes" id="UP000625804"/>
    </source>
</evidence>
<comment type="caution">
    <text evidence="9">The sequence shown here is derived from an EMBL/GenBank/DDBJ whole genome shotgun (WGS) entry which is preliminary data.</text>
</comment>
<dbReference type="GO" id="GO:0005524">
    <property type="term" value="F:ATP binding"/>
    <property type="evidence" value="ECO:0007669"/>
    <property type="project" value="UniProtKB-KW"/>
</dbReference>
<comment type="similarity">
    <text evidence="1">Belongs to the ROK (NagC/XylR) family.</text>
</comment>
<organism evidence="9 10">
    <name type="scientific">Calidifontibacillus erzurumensis</name>
    <dbReference type="NCBI Taxonomy" id="2741433"/>
    <lineage>
        <taxon>Bacteria</taxon>
        <taxon>Bacillati</taxon>
        <taxon>Bacillota</taxon>
        <taxon>Bacilli</taxon>
        <taxon>Bacillales</taxon>
        <taxon>Bacillaceae</taxon>
        <taxon>Calidifontibacillus/Schinkia group</taxon>
        <taxon>Calidifontibacillus</taxon>
    </lineage>
</organism>
<proteinExistence type="inferred from homology"/>
<accession>A0A8J8GAY0</accession>
<evidence type="ECO:0000256" key="1">
    <source>
        <dbReference type="ARBA" id="ARBA00006479"/>
    </source>
</evidence>
<evidence type="ECO:0000256" key="2">
    <source>
        <dbReference type="ARBA" id="ARBA00012323"/>
    </source>
</evidence>
<dbReference type="InterPro" id="IPR004654">
    <property type="entry name" value="ROK_glcA"/>
</dbReference>
<dbReference type="InterPro" id="IPR000600">
    <property type="entry name" value="ROK"/>
</dbReference>
<evidence type="ECO:0000256" key="3">
    <source>
        <dbReference type="ARBA" id="ARBA00014701"/>
    </source>
</evidence>
<keyword evidence="4 9" id="KW-0808">Transferase</keyword>
<keyword evidence="5" id="KW-0547">Nucleotide-binding</keyword>
<dbReference type="GO" id="GO:0006096">
    <property type="term" value="P:glycolytic process"/>
    <property type="evidence" value="ECO:0007669"/>
    <property type="project" value="InterPro"/>
</dbReference>
<dbReference type="GO" id="GO:0005737">
    <property type="term" value="C:cytoplasm"/>
    <property type="evidence" value="ECO:0007669"/>
    <property type="project" value="InterPro"/>
</dbReference>
<sequence length="319" mass="33693">MEPLLVGVDVGGTTVKLAFVSDGGEILHKWSIATDKSNSGKNIITDIASSILNRLDQYKQDISSIKGVGVGAPAFLDMETGFVHEAVNLGWKNINLKKELEHKLNLPVVIDNDANTAALGEMWKGAGVQSQNLLCITIGTGIGGGIIINGEIVHGINGMAGEIGHFTVLPENGALCNCGKKGCLETISSATGMVRLAREEIAHHPDSLLATQYNKTNLLSAKMIIEAARKNDDFALEIVDKASFYLGLAIANIAITINPEKIVIGGGVSKAGSLLLKKVSKYFKQFALPRVYEGAHLALATLGNDAGVIGAAWLAKNKL</sequence>
<dbReference type="CDD" id="cd24062">
    <property type="entry name" value="ASKHA_NBD_ROK_BsGLK-like"/>
    <property type="match status" value="1"/>
</dbReference>
<dbReference type="Proteomes" id="UP000625804">
    <property type="component" value="Unassembled WGS sequence"/>
</dbReference>
<protein>
    <recommendedName>
        <fullName evidence="3">Glucokinase</fullName>
        <ecNumber evidence="2">2.7.1.2</ecNumber>
    </recommendedName>
    <alternativeName>
        <fullName evidence="8">Glucose kinase</fullName>
    </alternativeName>
</protein>
<evidence type="ECO:0000313" key="9">
    <source>
        <dbReference type="EMBL" id="NSL50342.1"/>
    </source>
</evidence>
<keyword evidence="7" id="KW-0067">ATP-binding</keyword>
<evidence type="ECO:0000256" key="6">
    <source>
        <dbReference type="ARBA" id="ARBA00022777"/>
    </source>
</evidence>
<keyword evidence="6" id="KW-0418">Kinase</keyword>
<dbReference type="GO" id="GO:0004340">
    <property type="term" value="F:glucokinase activity"/>
    <property type="evidence" value="ECO:0007669"/>
    <property type="project" value="UniProtKB-EC"/>
</dbReference>
<dbReference type="Gene3D" id="3.30.420.40">
    <property type="match status" value="2"/>
</dbReference>
<dbReference type="InterPro" id="IPR049874">
    <property type="entry name" value="ROK_cs"/>
</dbReference>
<dbReference type="PROSITE" id="PS01125">
    <property type="entry name" value="ROK"/>
    <property type="match status" value="1"/>
</dbReference>
<dbReference type="InterPro" id="IPR043129">
    <property type="entry name" value="ATPase_NBD"/>
</dbReference>
<evidence type="ECO:0000256" key="8">
    <source>
        <dbReference type="ARBA" id="ARBA00032386"/>
    </source>
</evidence>
<evidence type="ECO:0000256" key="4">
    <source>
        <dbReference type="ARBA" id="ARBA00022679"/>
    </source>
</evidence>
<dbReference type="EMBL" id="JABTTE010000001">
    <property type="protein sequence ID" value="NSL50342.1"/>
    <property type="molecule type" value="Genomic_DNA"/>
</dbReference>
<gene>
    <name evidence="9" type="ORF">HR057_01045</name>
</gene>
<dbReference type="SUPFAM" id="SSF53067">
    <property type="entry name" value="Actin-like ATPase domain"/>
    <property type="match status" value="1"/>
</dbReference>
<keyword evidence="10" id="KW-1185">Reference proteome</keyword>
<dbReference type="RefSeq" id="WP_173729533.1">
    <property type="nucleotide sequence ID" value="NZ_JABTTE010000001.1"/>
</dbReference>
<reference evidence="9" key="1">
    <citation type="submission" date="2020-06" db="EMBL/GenBank/DDBJ databases">
        <title>A novel thermopfilic bacterium from Erzurum, Turkey.</title>
        <authorList>
            <person name="Adiguzel A."/>
            <person name="Ay H."/>
            <person name="Baltaci M.O."/>
        </authorList>
    </citation>
    <scope>NUCLEOTIDE SEQUENCE</scope>
    <source>
        <strain evidence="9">P2</strain>
    </source>
</reference>
<evidence type="ECO:0000256" key="5">
    <source>
        <dbReference type="ARBA" id="ARBA00022741"/>
    </source>
</evidence>
<name>A0A8J8GAY0_9BACI</name>
<dbReference type="PANTHER" id="PTHR18964:SF149">
    <property type="entry name" value="BIFUNCTIONAL UDP-N-ACETYLGLUCOSAMINE 2-EPIMERASE_N-ACETYLMANNOSAMINE KINASE"/>
    <property type="match status" value="1"/>
</dbReference>
<dbReference type="NCBIfam" id="TIGR00744">
    <property type="entry name" value="ROK_glcA_fam"/>
    <property type="match status" value="1"/>
</dbReference>
<dbReference type="EC" id="2.7.1.2" evidence="2"/>
<dbReference type="PANTHER" id="PTHR18964">
    <property type="entry name" value="ROK (REPRESSOR, ORF, KINASE) FAMILY"/>
    <property type="match status" value="1"/>
</dbReference>
<dbReference type="AlphaFoldDB" id="A0A8J8GAY0"/>